<comment type="caution">
    <text evidence="1">The sequence shown here is derived from an EMBL/GenBank/DDBJ whole genome shotgun (WGS) entry which is preliminary data.</text>
</comment>
<dbReference type="RefSeq" id="WP_246995075.1">
    <property type="nucleotide sequence ID" value="NZ_BAABIE010000009.1"/>
</dbReference>
<protein>
    <recommendedName>
        <fullName evidence="3">DivIVA domain-containing protein</fullName>
    </recommendedName>
</protein>
<evidence type="ECO:0008006" key="3">
    <source>
        <dbReference type="Google" id="ProtNLM"/>
    </source>
</evidence>
<sequence>MSAPGQRQSPFPIVMRGYDRDQVTDHIRQLEADLAMMASDRDSAHAHADELLGHLEQARGRVRSLQNDVDALSAPPTTVTGMSERLSRMLTLATEEAEEIRSTARDEAAEMVSVARQQAADLRSDASSDAARTIELAGQQADKTVTDAEARAAEIDANAEKVREFSARDRAEAERQIAEMLATAKDRAAALVAAAEDDAAGLRGAAHHVAAARLARSRDLARAANDAHTQILEHLGALGEHIAALPGALDLSEDEQALVATTDADDLELLNRTLVGRDRFEADALVPGVESTDVLDAVDSAYDEIGYGDREYGDSKYGDAEYDDRDLLADFTSGKDDGPTRATA</sequence>
<reference evidence="2" key="1">
    <citation type="journal article" date="2019" name="Int. J. Syst. Evol. Microbiol.">
        <title>The Global Catalogue of Microorganisms (GCM) 10K type strain sequencing project: providing services to taxonomists for standard genome sequencing and annotation.</title>
        <authorList>
            <consortium name="The Broad Institute Genomics Platform"/>
            <consortium name="The Broad Institute Genome Sequencing Center for Infectious Disease"/>
            <person name="Wu L."/>
            <person name="Ma J."/>
        </authorList>
    </citation>
    <scope>NUCLEOTIDE SEQUENCE [LARGE SCALE GENOMIC DNA]</scope>
    <source>
        <strain evidence="2">JCM 18077</strain>
    </source>
</reference>
<gene>
    <name evidence="1" type="ORF">GCM10023217_22640</name>
</gene>
<dbReference type="EMBL" id="BAABIE010000009">
    <property type="protein sequence ID" value="GAA4751380.1"/>
    <property type="molecule type" value="Genomic_DNA"/>
</dbReference>
<evidence type="ECO:0000313" key="2">
    <source>
        <dbReference type="Proteomes" id="UP001500822"/>
    </source>
</evidence>
<keyword evidence="2" id="KW-1185">Reference proteome</keyword>
<dbReference type="InterPro" id="IPR007793">
    <property type="entry name" value="DivIVA_fam"/>
</dbReference>
<dbReference type="Proteomes" id="UP001500822">
    <property type="component" value="Unassembled WGS sequence"/>
</dbReference>
<proteinExistence type="predicted"/>
<name>A0ABP8ZAX0_9ACTN</name>
<dbReference type="PANTHER" id="PTHR35794">
    <property type="entry name" value="CELL DIVISION PROTEIN DIVIVA"/>
    <property type="match status" value="1"/>
</dbReference>
<evidence type="ECO:0000313" key="1">
    <source>
        <dbReference type="EMBL" id="GAA4751380.1"/>
    </source>
</evidence>
<dbReference type="PANTHER" id="PTHR35794:SF2">
    <property type="entry name" value="CELL DIVISION PROTEIN DIVIVA"/>
    <property type="match status" value="1"/>
</dbReference>
<accession>A0ABP8ZAX0</accession>
<organism evidence="1 2">
    <name type="scientific">Gordonia alkaliphila</name>
    <dbReference type="NCBI Taxonomy" id="1053547"/>
    <lineage>
        <taxon>Bacteria</taxon>
        <taxon>Bacillati</taxon>
        <taxon>Actinomycetota</taxon>
        <taxon>Actinomycetes</taxon>
        <taxon>Mycobacteriales</taxon>
        <taxon>Gordoniaceae</taxon>
        <taxon>Gordonia</taxon>
    </lineage>
</organism>